<dbReference type="InterPro" id="IPR050377">
    <property type="entry name" value="Radical_SAM_PqqE_MftC-like"/>
</dbReference>
<accession>K1X5W5</accession>
<dbReference type="GO" id="GO:0051536">
    <property type="term" value="F:iron-sulfur cluster binding"/>
    <property type="evidence" value="ECO:0007669"/>
    <property type="project" value="UniProtKB-KW"/>
</dbReference>
<dbReference type="InterPro" id="IPR029063">
    <property type="entry name" value="SAM-dependent_MTases_sf"/>
</dbReference>
<dbReference type="AlphaFoldDB" id="K1X5W5"/>
<dbReference type="InterPro" id="IPR006638">
    <property type="entry name" value="Elp3/MiaA/NifB-like_rSAM"/>
</dbReference>
<keyword evidence="2" id="KW-0479">Metal-binding</keyword>
<gene>
    <name evidence="6" type="ORF">ACD_80C00011G0007</name>
</gene>
<dbReference type="SFLD" id="SFLDG01067">
    <property type="entry name" value="SPASM/twitch_domain_containing"/>
    <property type="match status" value="1"/>
</dbReference>
<feature type="domain" description="Radical SAM core" evidence="5">
    <location>
        <begin position="85"/>
        <end position="296"/>
    </location>
</feature>
<keyword evidence="3" id="KW-0408">Iron</keyword>
<dbReference type="PANTHER" id="PTHR11228">
    <property type="entry name" value="RADICAL SAM DOMAIN PROTEIN"/>
    <property type="match status" value="1"/>
</dbReference>
<name>K1X5W5_9BACT</name>
<dbReference type="InterPro" id="IPR013785">
    <property type="entry name" value="Aldolase_TIM"/>
</dbReference>
<dbReference type="Pfam" id="PF04055">
    <property type="entry name" value="Radical_SAM"/>
    <property type="match status" value="1"/>
</dbReference>
<evidence type="ECO:0000256" key="4">
    <source>
        <dbReference type="ARBA" id="ARBA00023014"/>
    </source>
</evidence>
<dbReference type="InterPro" id="IPR058240">
    <property type="entry name" value="rSAM_sf"/>
</dbReference>
<dbReference type="EMBL" id="AMFJ01036018">
    <property type="protein sequence ID" value="EKD25620.1"/>
    <property type="molecule type" value="Genomic_DNA"/>
</dbReference>
<dbReference type="SFLD" id="SFLDS00029">
    <property type="entry name" value="Radical_SAM"/>
    <property type="match status" value="1"/>
</dbReference>
<dbReference type="Gene3D" id="3.20.20.70">
    <property type="entry name" value="Aldolase class I"/>
    <property type="match status" value="1"/>
</dbReference>
<reference evidence="6" key="1">
    <citation type="journal article" date="2012" name="Science">
        <title>Fermentation, hydrogen, and sulfur metabolism in multiple uncultivated bacterial phyla.</title>
        <authorList>
            <person name="Wrighton K.C."/>
            <person name="Thomas B.C."/>
            <person name="Sharon I."/>
            <person name="Miller C.S."/>
            <person name="Castelle C.J."/>
            <person name="VerBerkmoes N.C."/>
            <person name="Wilkins M.J."/>
            <person name="Hettich R.L."/>
            <person name="Lipton M.S."/>
            <person name="Williams K.H."/>
            <person name="Long P.E."/>
            <person name="Banfield J.F."/>
        </authorList>
    </citation>
    <scope>NUCLEOTIDE SEQUENCE [LARGE SCALE GENOMIC DNA]</scope>
</reference>
<evidence type="ECO:0000256" key="2">
    <source>
        <dbReference type="ARBA" id="ARBA00022723"/>
    </source>
</evidence>
<protein>
    <submittedName>
        <fullName evidence="6">Radical SAM family protein</fullName>
    </submittedName>
</protein>
<dbReference type="Gene3D" id="3.40.50.150">
    <property type="entry name" value="Vaccinia Virus protein VP39"/>
    <property type="match status" value="1"/>
</dbReference>
<evidence type="ECO:0000259" key="5">
    <source>
        <dbReference type="PROSITE" id="PS51918"/>
    </source>
</evidence>
<proteinExistence type="predicted"/>
<dbReference type="SUPFAM" id="SSF102114">
    <property type="entry name" value="Radical SAM enzymes"/>
    <property type="match status" value="1"/>
</dbReference>
<keyword evidence="4" id="KW-0411">Iron-sulfur</keyword>
<dbReference type="PANTHER" id="PTHR11228:SF7">
    <property type="entry name" value="PQQA PEPTIDE CYCLASE"/>
    <property type="match status" value="1"/>
</dbReference>
<dbReference type="GO" id="GO:0046872">
    <property type="term" value="F:metal ion binding"/>
    <property type="evidence" value="ECO:0007669"/>
    <property type="project" value="UniProtKB-KW"/>
</dbReference>
<evidence type="ECO:0000256" key="3">
    <source>
        <dbReference type="ARBA" id="ARBA00023004"/>
    </source>
</evidence>
<dbReference type="PROSITE" id="PS51918">
    <property type="entry name" value="RADICAL_SAM"/>
    <property type="match status" value="1"/>
</dbReference>
<dbReference type="SUPFAM" id="SSF53335">
    <property type="entry name" value="S-adenosyl-L-methionine-dependent methyltransferases"/>
    <property type="match status" value="1"/>
</dbReference>
<dbReference type="InterPro" id="IPR007197">
    <property type="entry name" value="rSAM"/>
</dbReference>
<evidence type="ECO:0000256" key="1">
    <source>
        <dbReference type="ARBA" id="ARBA00022691"/>
    </source>
</evidence>
<dbReference type="SMART" id="SM00729">
    <property type="entry name" value="Elp3"/>
    <property type="match status" value="1"/>
</dbReference>
<sequence>MYYKIKDNVLWRNEKNSFMILHPVSKKLMIFWKDISDFVSKWWIIDGFKLKDNVSIKYLIKESIVADYLIDFDINNHIFWSDNFVSAPLNVTIQITNRCNLQCGHCHKVDKWCVNIDKDRLITLIDELHEMKVFNINISWWEPLMYEWLSDVIKYIVSKWMKITMSTNLVLWDENMANTMHQLWVRQLHVSLDSSDETYHDHMRWHKGAYLTTIKNLAIIKKAGLTFTLVTTLVNQSIDDYSKIIDLSYKLWASWHKTNILVPQWQWKSIETWYYKDLNLFKSYIRVFLQKKKKYDKKMSVIWESMFMISIWENMDNKPDILKLWCPAGVLTCAITEKWNLLACPFYTELSMWNIYDDSFKDLWTKSVLLWKIRVCKENDGSWCQARAYWISKSIENNDPYIHKNVYDANNHDFYNNSAENRNDFISVVWHWIKIEWEKWNKEFYWLIHNYLMSSDLTLEIWTWTWIVPKTLGCLWKKIISIDFSDNMLKLAKENCSMYDNVLFMKEDIHALTFRDGNFDLIIKRLAPDDLWEIFRVLKFGWNFINFTNWERDWMELKELFWFPFHQSVSDYKSQLVKQWFEMIYEDEFEFKEIYNDFDILIKMLHIAPIIPDFLDREAYYIDKIKTEFDDTNCFVLTRHKYLVNAKK</sequence>
<dbReference type="Pfam" id="PF13847">
    <property type="entry name" value="Methyltransf_31"/>
    <property type="match status" value="1"/>
</dbReference>
<keyword evidence="1" id="KW-0949">S-adenosyl-L-methionine</keyword>
<evidence type="ECO:0000313" key="6">
    <source>
        <dbReference type="EMBL" id="EKD25620.1"/>
    </source>
</evidence>
<comment type="caution">
    <text evidence="6">The sequence shown here is derived from an EMBL/GenBank/DDBJ whole genome shotgun (WGS) entry which is preliminary data.</text>
</comment>
<dbReference type="CDD" id="cd01335">
    <property type="entry name" value="Radical_SAM"/>
    <property type="match status" value="1"/>
</dbReference>
<organism evidence="6">
    <name type="scientific">uncultured bacterium</name>
    <name type="common">gcode 4</name>
    <dbReference type="NCBI Taxonomy" id="1234023"/>
    <lineage>
        <taxon>Bacteria</taxon>
        <taxon>environmental samples</taxon>
    </lineage>
</organism>
<dbReference type="InterPro" id="IPR025714">
    <property type="entry name" value="Methyltranfer_dom"/>
</dbReference>
<dbReference type="GO" id="GO:0003824">
    <property type="term" value="F:catalytic activity"/>
    <property type="evidence" value="ECO:0007669"/>
    <property type="project" value="InterPro"/>
</dbReference>